<dbReference type="GO" id="GO:0016020">
    <property type="term" value="C:membrane"/>
    <property type="evidence" value="ECO:0007669"/>
    <property type="project" value="TreeGrafter"/>
</dbReference>
<reference evidence="6" key="1">
    <citation type="submission" date="2023-03" db="EMBL/GenBank/DDBJ databases">
        <title>Massive genome expansion in bonnet fungi (Mycena s.s.) driven by repeated elements and novel gene families across ecological guilds.</title>
        <authorList>
            <consortium name="Lawrence Berkeley National Laboratory"/>
            <person name="Harder C.B."/>
            <person name="Miyauchi S."/>
            <person name="Viragh M."/>
            <person name="Kuo A."/>
            <person name="Thoen E."/>
            <person name="Andreopoulos B."/>
            <person name="Lu D."/>
            <person name="Skrede I."/>
            <person name="Drula E."/>
            <person name="Henrissat B."/>
            <person name="Morin E."/>
            <person name="Kohler A."/>
            <person name="Barry K."/>
            <person name="LaButti K."/>
            <person name="Morin E."/>
            <person name="Salamov A."/>
            <person name="Lipzen A."/>
            <person name="Mereny Z."/>
            <person name="Hegedus B."/>
            <person name="Baldrian P."/>
            <person name="Stursova M."/>
            <person name="Weitz H."/>
            <person name="Taylor A."/>
            <person name="Grigoriev I.V."/>
            <person name="Nagy L.G."/>
            <person name="Martin F."/>
            <person name="Kauserud H."/>
        </authorList>
    </citation>
    <scope>NUCLEOTIDE SEQUENCE</scope>
    <source>
        <strain evidence="6">CBHHK067</strain>
    </source>
</reference>
<dbReference type="SUPFAM" id="SSF52151">
    <property type="entry name" value="FabD/lysophospholipase-like"/>
    <property type="match status" value="1"/>
</dbReference>
<keyword evidence="1 6" id="KW-0378">Hydrolase</keyword>
<dbReference type="AlphaFoldDB" id="A0AAD7GME6"/>
<dbReference type="GO" id="GO:0016042">
    <property type="term" value="P:lipid catabolic process"/>
    <property type="evidence" value="ECO:0007669"/>
    <property type="project" value="UniProtKB-KW"/>
</dbReference>
<evidence type="ECO:0000313" key="7">
    <source>
        <dbReference type="Proteomes" id="UP001221757"/>
    </source>
</evidence>
<dbReference type="GO" id="GO:0047499">
    <property type="term" value="F:calcium-independent phospholipase A2 activity"/>
    <property type="evidence" value="ECO:0007669"/>
    <property type="project" value="TreeGrafter"/>
</dbReference>
<protein>
    <submittedName>
        <fullName evidence="6">Acyl transferase/acyl hydrolase/lysophospholipase</fullName>
    </submittedName>
</protein>
<dbReference type="PROSITE" id="PS51635">
    <property type="entry name" value="PNPLA"/>
    <property type="match status" value="1"/>
</dbReference>
<keyword evidence="6" id="KW-0808">Transferase</keyword>
<dbReference type="Proteomes" id="UP001221757">
    <property type="component" value="Unassembled WGS sequence"/>
</dbReference>
<gene>
    <name evidence="6" type="ORF">B0H17DRAFT_1158414</name>
</gene>
<name>A0AAD7GME6_MYCRO</name>
<dbReference type="GO" id="GO:0046486">
    <property type="term" value="P:glycerolipid metabolic process"/>
    <property type="evidence" value="ECO:0007669"/>
    <property type="project" value="UniProtKB-ARBA"/>
</dbReference>
<proteinExistence type="predicted"/>
<dbReference type="InterPro" id="IPR016035">
    <property type="entry name" value="Acyl_Trfase/lysoPLipase"/>
</dbReference>
<organism evidence="6 7">
    <name type="scientific">Mycena rosella</name>
    <name type="common">Pink bonnet</name>
    <name type="synonym">Agaricus rosellus</name>
    <dbReference type="NCBI Taxonomy" id="1033263"/>
    <lineage>
        <taxon>Eukaryota</taxon>
        <taxon>Fungi</taxon>
        <taxon>Dikarya</taxon>
        <taxon>Basidiomycota</taxon>
        <taxon>Agaricomycotina</taxon>
        <taxon>Agaricomycetes</taxon>
        <taxon>Agaricomycetidae</taxon>
        <taxon>Agaricales</taxon>
        <taxon>Marasmiineae</taxon>
        <taxon>Mycenaceae</taxon>
        <taxon>Mycena</taxon>
    </lineage>
</organism>
<dbReference type="EMBL" id="JARKIE010000028">
    <property type="protein sequence ID" value="KAJ7697795.1"/>
    <property type="molecule type" value="Genomic_DNA"/>
</dbReference>
<sequence>MANNLGPNTLNLGVRVLSLDGGGAGALPELLILERLMYRVKTEGELETMPFPHECFELIGGSGTGGIIALMLGRLRMSVSDARSVYEKLRPESKIGFGEEFQTSKFEADLMDIFQGENMKDFHANTCKTFVCAMNTMNMNAAIPEFFRSYDTREEPANECLVWEAARATSAIPGLFKPMEIGSDATRQRYIGGGFGHNNPTTLVLQEAKQLYPSRPVVLVTSIGGGYPATIQISKSPSMSAMANTFQRITTDCERTHDDNARRFRVVPGTYFRFNVQQGLQELEPRQWESGKVLAHTKAYLGLPTSNSSFHGQRRHSR</sequence>
<evidence type="ECO:0000256" key="1">
    <source>
        <dbReference type="ARBA" id="ARBA00022801"/>
    </source>
</evidence>
<comment type="caution">
    <text evidence="6">The sequence shown here is derived from an EMBL/GenBank/DDBJ whole genome shotgun (WGS) entry which is preliminary data.</text>
</comment>
<feature type="domain" description="PNPLA" evidence="5">
    <location>
        <begin position="17"/>
        <end position="205"/>
    </location>
</feature>
<keyword evidence="7" id="KW-1185">Reference proteome</keyword>
<evidence type="ECO:0000256" key="4">
    <source>
        <dbReference type="PROSITE-ProRule" id="PRU01161"/>
    </source>
</evidence>
<keyword evidence="3" id="KW-0443">Lipid metabolism</keyword>
<evidence type="ECO:0000256" key="2">
    <source>
        <dbReference type="ARBA" id="ARBA00022963"/>
    </source>
</evidence>
<dbReference type="GO" id="GO:0016740">
    <property type="term" value="F:transferase activity"/>
    <property type="evidence" value="ECO:0007669"/>
    <property type="project" value="UniProtKB-KW"/>
</dbReference>
<evidence type="ECO:0000313" key="6">
    <source>
        <dbReference type="EMBL" id="KAJ7697795.1"/>
    </source>
</evidence>
<dbReference type="InterPro" id="IPR002641">
    <property type="entry name" value="PNPLA_dom"/>
</dbReference>
<evidence type="ECO:0000256" key="3">
    <source>
        <dbReference type="ARBA" id="ARBA00023098"/>
    </source>
</evidence>
<dbReference type="Pfam" id="PF01734">
    <property type="entry name" value="Patatin"/>
    <property type="match status" value="1"/>
</dbReference>
<dbReference type="PANTHER" id="PTHR24185">
    <property type="entry name" value="CALCIUM-INDEPENDENT PHOSPHOLIPASE A2-GAMMA"/>
    <property type="match status" value="1"/>
</dbReference>
<accession>A0AAD7GME6</accession>
<comment type="caution">
    <text evidence="4">Lacks conserved residue(s) required for the propagation of feature annotation.</text>
</comment>
<dbReference type="Gene3D" id="3.40.1090.10">
    <property type="entry name" value="Cytosolic phospholipase A2 catalytic domain"/>
    <property type="match status" value="1"/>
</dbReference>
<dbReference type="GO" id="GO:0019369">
    <property type="term" value="P:arachidonate metabolic process"/>
    <property type="evidence" value="ECO:0007669"/>
    <property type="project" value="TreeGrafter"/>
</dbReference>
<evidence type="ECO:0000259" key="5">
    <source>
        <dbReference type="PROSITE" id="PS51635"/>
    </source>
</evidence>
<keyword evidence="2" id="KW-0442">Lipid degradation</keyword>
<dbReference type="PANTHER" id="PTHR24185:SF1">
    <property type="entry name" value="CALCIUM-INDEPENDENT PHOSPHOLIPASE A2-GAMMA"/>
    <property type="match status" value="1"/>
</dbReference>